<gene>
    <name evidence="1" type="ORF">HPBE_LOCUS964</name>
</gene>
<evidence type="ECO:0000313" key="2">
    <source>
        <dbReference type="Proteomes" id="UP000050761"/>
    </source>
</evidence>
<name>A0A183F471_HELPZ</name>
<sequence>MRLEKAAGPDGVLVEAWKVPGDRGVNWLTQFLNRITKEGNGEISGETKALPPGILDLEKAYDRLPRAVLWNSLRGRSVPERLISVIKDMYEGLKAAI</sequence>
<dbReference type="EMBL" id="UZAH01000898">
    <property type="protein sequence ID" value="VDO19346.1"/>
    <property type="molecule type" value="Genomic_DNA"/>
</dbReference>
<proteinExistence type="predicted"/>
<accession>A0A183F471</accession>
<dbReference type="OrthoDB" id="5845191at2759"/>
<dbReference type="Proteomes" id="UP000050761">
    <property type="component" value="Unassembled WGS sequence"/>
</dbReference>
<evidence type="ECO:0000313" key="3">
    <source>
        <dbReference type="WBParaSite" id="HPBE_0000096301-mRNA-1"/>
    </source>
</evidence>
<protein>
    <submittedName>
        <fullName evidence="3">Reverse transcriptase domain-containing protein</fullName>
    </submittedName>
</protein>
<evidence type="ECO:0000313" key="1">
    <source>
        <dbReference type="EMBL" id="VDO19346.1"/>
    </source>
</evidence>
<reference evidence="1 2" key="1">
    <citation type="submission" date="2018-11" db="EMBL/GenBank/DDBJ databases">
        <authorList>
            <consortium name="Pathogen Informatics"/>
        </authorList>
    </citation>
    <scope>NUCLEOTIDE SEQUENCE [LARGE SCALE GENOMIC DNA]</scope>
</reference>
<dbReference type="WBParaSite" id="HPBE_0000096301-mRNA-1">
    <property type="protein sequence ID" value="HPBE_0000096301-mRNA-1"/>
    <property type="gene ID" value="HPBE_0000096301"/>
</dbReference>
<organism evidence="2 3">
    <name type="scientific">Heligmosomoides polygyrus</name>
    <name type="common">Parasitic roundworm</name>
    <dbReference type="NCBI Taxonomy" id="6339"/>
    <lineage>
        <taxon>Eukaryota</taxon>
        <taxon>Metazoa</taxon>
        <taxon>Ecdysozoa</taxon>
        <taxon>Nematoda</taxon>
        <taxon>Chromadorea</taxon>
        <taxon>Rhabditida</taxon>
        <taxon>Rhabditina</taxon>
        <taxon>Rhabditomorpha</taxon>
        <taxon>Strongyloidea</taxon>
        <taxon>Heligmosomidae</taxon>
        <taxon>Heligmosomoides</taxon>
    </lineage>
</organism>
<accession>A0A3P7TDP1</accession>
<keyword evidence="2" id="KW-1185">Reference proteome</keyword>
<reference evidence="3" key="2">
    <citation type="submission" date="2019-09" db="UniProtKB">
        <authorList>
            <consortium name="WormBaseParasite"/>
        </authorList>
    </citation>
    <scope>IDENTIFICATION</scope>
</reference>
<dbReference type="AlphaFoldDB" id="A0A183F471"/>